<dbReference type="InterPro" id="IPR009056">
    <property type="entry name" value="Cyt_c-like_dom"/>
</dbReference>
<evidence type="ECO:0000256" key="3">
    <source>
        <dbReference type="ARBA" id="ARBA00023004"/>
    </source>
</evidence>
<keyword evidence="1 4" id="KW-0349">Heme</keyword>
<keyword evidence="3 4" id="KW-0408">Iron</keyword>
<evidence type="ECO:0000256" key="1">
    <source>
        <dbReference type="ARBA" id="ARBA00022617"/>
    </source>
</evidence>
<feature type="domain" description="Cytochrome c" evidence="7">
    <location>
        <begin position="49"/>
        <end position="139"/>
    </location>
</feature>
<keyword evidence="9" id="KW-1185">Reference proteome</keyword>
<dbReference type="PROSITE" id="PS51257">
    <property type="entry name" value="PROKAR_LIPOPROTEIN"/>
    <property type="match status" value="1"/>
</dbReference>
<dbReference type="SUPFAM" id="SSF46626">
    <property type="entry name" value="Cytochrome c"/>
    <property type="match status" value="1"/>
</dbReference>
<dbReference type="Pfam" id="PF00034">
    <property type="entry name" value="Cytochrom_C"/>
    <property type="match status" value="1"/>
</dbReference>
<dbReference type="GO" id="GO:0020037">
    <property type="term" value="F:heme binding"/>
    <property type="evidence" value="ECO:0007669"/>
    <property type="project" value="InterPro"/>
</dbReference>
<gene>
    <name evidence="8" type="ORF">SAMN05444377_101134</name>
</gene>
<evidence type="ECO:0000256" key="2">
    <source>
        <dbReference type="ARBA" id="ARBA00022723"/>
    </source>
</evidence>
<feature type="chain" id="PRO_5009908026" evidence="6">
    <location>
        <begin position="21"/>
        <end position="140"/>
    </location>
</feature>
<feature type="signal peptide" evidence="6">
    <location>
        <begin position="1"/>
        <end position="20"/>
    </location>
</feature>
<dbReference type="Proteomes" id="UP000184147">
    <property type="component" value="Unassembled WGS sequence"/>
</dbReference>
<proteinExistence type="predicted"/>
<accession>A0A1M4W1M1</accession>
<protein>
    <submittedName>
        <fullName evidence="8">Cytochrome c</fullName>
    </submittedName>
</protein>
<dbReference type="InterPro" id="IPR036909">
    <property type="entry name" value="Cyt_c-like_dom_sf"/>
</dbReference>
<dbReference type="RefSeq" id="WP_073360407.1">
    <property type="nucleotide sequence ID" value="NZ_FQVQ01000001.1"/>
</dbReference>
<dbReference type="PROSITE" id="PS51007">
    <property type="entry name" value="CYTC"/>
    <property type="match status" value="1"/>
</dbReference>
<name>A0A1M4W1M1_9FLAO</name>
<reference evidence="8 9" key="1">
    <citation type="submission" date="2016-11" db="EMBL/GenBank/DDBJ databases">
        <authorList>
            <person name="Jaros S."/>
            <person name="Januszkiewicz K."/>
            <person name="Wedrychowicz H."/>
        </authorList>
    </citation>
    <scope>NUCLEOTIDE SEQUENCE [LARGE SCALE GENOMIC DNA]</scope>
    <source>
        <strain evidence="8 9">DSM 25660</strain>
    </source>
</reference>
<sequence length="140" mass="15325">MKKIYVFCMLTLASSIISCGSDPKKTDNNSPEVNPETTVEETKTKADFPLAEQGKALFEGEGTCVACHKLDTKVVGPSIQEIVAIYKAKNASIATFLNEASEPIVDPSQYSIMKANFAITKNMKPEQRLALEQYMMSLAP</sequence>
<keyword evidence="2 4" id="KW-0479">Metal-binding</keyword>
<dbReference type="OrthoDB" id="9814063at2"/>
<evidence type="ECO:0000259" key="7">
    <source>
        <dbReference type="PROSITE" id="PS51007"/>
    </source>
</evidence>
<dbReference type="GO" id="GO:0009055">
    <property type="term" value="F:electron transfer activity"/>
    <property type="evidence" value="ECO:0007669"/>
    <property type="project" value="InterPro"/>
</dbReference>
<keyword evidence="6" id="KW-0732">Signal</keyword>
<organism evidence="8 9">
    <name type="scientific">Flavobacterium fontis</name>
    <dbReference type="NCBI Taxonomy" id="1124188"/>
    <lineage>
        <taxon>Bacteria</taxon>
        <taxon>Pseudomonadati</taxon>
        <taxon>Bacteroidota</taxon>
        <taxon>Flavobacteriia</taxon>
        <taxon>Flavobacteriales</taxon>
        <taxon>Flavobacteriaceae</taxon>
        <taxon>Flavobacterium</taxon>
    </lineage>
</organism>
<dbReference type="STRING" id="1124188.SAMN05444377_101134"/>
<evidence type="ECO:0000256" key="6">
    <source>
        <dbReference type="SAM" id="SignalP"/>
    </source>
</evidence>
<dbReference type="GO" id="GO:0046872">
    <property type="term" value="F:metal ion binding"/>
    <property type="evidence" value="ECO:0007669"/>
    <property type="project" value="UniProtKB-KW"/>
</dbReference>
<dbReference type="AlphaFoldDB" id="A0A1M4W1M1"/>
<evidence type="ECO:0000256" key="4">
    <source>
        <dbReference type="PROSITE-ProRule" id="PRU00433"/>
    </source>
</evidence>
<dbReference type="EMBL" id="FQVQ01000001">
    <property type="protein sequence ID" value="SHE75106.1"/>
    <property type="molecule type" value="Genomic_DNA"/>
</dbReference>
<dbReference type="Gene3D" id="1.10.760.10">
    <property type="entry name" value="Cytochrome c-like domain"/>
    <property type="match status" value="1"/>
</dbReference>
<evidence type="ECO:0000256" key="5">
    <source>
        <dbReference type="SAM" id="MobiDB-lite"/>
    </source>
</evidence>
<feature type="region of interest" description="Disordered" evidence="5">
    <location>
        <begin position="21"/>
        <end position="42"/>
    </location>
</feature>
<evidence type="ECO:0000313" key="8">
    <source>
        <dbReference type="EMBL" id="SHE75106.1"/>
    </source>
</evidence>
<evidence type="ECO:0000313" key="9">
    <source>
        <dbReference type="Proteomes" id="UP000184147"/>
    </source>
</evidence>